<comment type="caution">
    <text evidence="1">The sequence shown here is derived from an EMBL/GenBank/DDBJ whole genome shotgun (WGS) entry which is preliminary data.</text>
</comment>
<evidence type="ECO:0000313" key="1">
    <source>
        <dbReference type="EMBL" id="KAI4316006.1"/>
    </source>
</evidence>
<name>A0ACB9LXR7_BAUVA</name>
<gene>
    <name evidence="1" type="ORF">L6164_024026</name>
</gene>
<organism evidence="1 2">
    <name type="scientific">Bauhinia variegata</name>
    <name type="common">Purple orchid tree</name>
    <name type="synonym">Phanera variegata</name>
    <dbReference type="NCBI Taxonomy" id="167791"/>
    <lineage>
        <taxon>Eukaryota</taxon>
        <taxon>Viridiplantae</taxon>
        <taxon>Streptophyta</taxon>
        <taxon>Embryophyta</taxon>
        <taxon>Tracheophyta</taxon>
        <taxon>Spermatophyta</taxon>
        <taxon>Magnoliopsida</taxon>
        <taxon>eudicotyledons</taxon>
        <taxon>Gunneridae</taxon>
        <taxon>Pentapetalae</taxon>
        <taxon>rosids</taxon>
        <taxon>fabids</taxon>
        <taxon>Fabales</taxon>
        <taxon>Fabaceae</taxon>
        <taxon>Cercidoideae</taxon>
        <taxon>Cercideae</taxon>
        <taxon>Bauhiniinae</taxon>
        <taxon>Bauhinia</taxon>
    </lineage>
</organism>
<proteinExistence type="predicted"/>
<evidence type="ECO:0000313" key="2">
    <source>
        <dbReference type="Proteomes" id="UP000828941"/>
    </source>
</evidence>
<dbReference type="EMBL" id="CM039435">
    <property type="protein sequence ID" value="KAI4316006.1"/>
    <property type="molecule type" value="Genomic_DNA"/>
</dbReference>
<reference evidence="1 2" key="1">
    <citation type="journal article" date="2022" name="DNA Res.">
        <title>Chromosomal-level genome assembly of the orchid tree Bauhinia variegata (Leguminosae; Cercidoideae) supports the allotetraploid origin hypothesis of Bauhinia.</title>
        <authorList>
            <person name="Zhong Y."/>
            <person name="Chen Y."/>
            <person name="Zheng D."/>
            <person name="Pang J."/>
            <person name="Liu Y."/>
            <person name="Luo S."/>
            <person name="Meng S."/>
            <person name="Qian L."/>
            <person name="Wei D."/>
            <person name="Dai S."/>
            <person name="Zhou R."/>
        </authorList>
    </citation>
    <scope>NUCLEOTIDE SEQUENCE [LARGE SCALE GENOMIC DNA]</scope>
    <source>
        <strain evidence="1">BV-YZ2020</strain>
    </source>
</reference>
<sequence>MLLIPSVDVGSLVVKEVIREELLKMAGLSGFTTLAPKTKKFGSGWWLDSLPIWDVFLLYTMRAIRSTDGYR</sequence>
<protein>
    <submittedName>
        <fullName evidence="1">Uncharacterized protein</fullName>
    </submittedName>
</protein>
<keyword evidence="2" id="KW-1185">Reference proteome</keyword>
<dbReference type="Proteomes" id="UP000828941">
    <property type="component" value="Chromosome 10"/>
</dbReference>
<accession>A0ACB9LXR7</accession>